<proteinExistence type="predicted"/>
<name>A0A9P5N9B8_GYMJU</name>
<organism evidence="1 2">
    <name type="scientific">Gymnopilus junonius</name>
    <name type="common">Spectacular rustgill mushroom</name>
    <name type="synonym">Gymnopilus spectabilis subsp. junonius</name>
    <dbReference type="NCBI Taxonomy" id="109634"/>
    <lineage>
        <taxon>Eukaryota</taxon>
        <taxon>Fungi</taxon>
        <taxon>Dikarya</taxon>
        <taxon>Basidiomycota</taxon>
        <taxon>Agaricomycotina</taxon>
        <taxon>Agaricomycetes</taxon>
        <taxon>Agaricomycetidae</taxon>
        <taxon>Agaricales</taxon>
        <taxon>Agaricineae</taxon>
        <taxon>Hymenogastraceae</taxon>
        <taxon>Gymnopilus</taxon>
    </lineage>
</organism>
<gene>
    <name evidence="1" type="ORF">CPB84DRAFT_1899544</name>
</gene>
<sequence length="331" mass="37408">MSPSIVTLPLVHWEDEAVPTMQPLGNKALQWAIDKGKDIGRKMIYIRILGYLISSSISDTALLEIRKMYFDHYIRAFRANKGPIPTPSNHASWPSFNMISDMINDTLIEAPQSHADTKKLVALIRNGYHCIVTGKYDVNSVIIVWELRERITQDSSLQREVTECAHIFAESTNLSIEPGTPKQDYASSMWAVMCQFGYEELPDDLNGSKVHRLENVMTVVHGFHMDFNTLKVWFLATTEKEKYKLEAADSYVLCDYLEYVTFFMPDPVNLPVPSPAYLMIHPACAKVSHLSGAAECIDKFYQDMDDSMTLDPNGASVETLEHTLFELLASA</sequence>
<evidence type="ECO:0000313" key="2">
    <source>
        <dbReference type="Proteomes" id="UP000724874"/>
    </source>
</evidence>
<dbReference type="OrthoDB" id="2104739at2759"/>
<protein>
    <recommendedName>
        <fullName evidence="3">HNH nuclease domain-containing protein</fullName>
    </recommendedName>
</protein>
<reference evidence="1" key="1">
    <citation type="submission" date="2020-11" db="EMBL/GenBank/DDBJ databases">
        <authorList>
            <consortium name="DOE Joint Genome Institute"/>
            <person name="Ahrendt S."/>
            <person name="Riley R."/>
            <person name="Andreopoulos W."/>
            <person name="LaButti K."/>
            <person name="Pangilinan J."/>
            <person name="Ruiz-duenas F.J."/>
            <person name="Barrasa J.M."/>
            <person name="Sanchez-Garcia M."/>
            <person name="Camarero S."/>
            <person name="Miyauchi S."/>
            <person name="Serrano A."/>
            <person name="Linde D."/>
            <person name="Babiker R."/>
            <person name="Drula E."/>
            <person name="Ayuso-Fernandez I."/>
            <person name="Pacheco R."/>
            <person name="Padilla G."/>
            <person name="Ferreira P."/>
            <person name="Barriuso J."/>
            <person name="Kellner H."/>
            <person name="Castanera R."/>
            <person name="Alfaro M."/>
            <person name="Ramirez L."/>
            <person name="Pisabarro A.G."/>
            <person name="Kuo A."/>
            <person name="Tritt A."/>
            <person name="Lipzen A."/>
            <person name="He G."/>
            <person name="Yan M."/>
            <person name="Ng V."/>
            <person name="Cullen D."/>
            <person name="Martin F."/>
            <person name="Rosso M.-N."/>
            <person name="Henrissat B."/>
            <person name="Hibbett D."/>
            <person name="Martinez A.T."/>
            <person name="Grigoriev I.V."/>
        </authorList>
    </citation>
    <scope>NUCLEOTIDE SEQUENCE</scope>
    <source>
        <strain evidence="1">AH 44721</strain>
    </source>
</reference>
<evidence type="ECO:0008006" key="3">
    <source>
        <dbReference type="Google" id="ProtNLM"/>
    </source>
</evidence>
<comment type="caution">
    <text evidence="1">The sequence shown here is derived from an EMBL/GenBank/DDBJ whole genome shotgun (WGS) entry which is preliminary data.</text>
</comment>
<dbReference type="Proteomes" id="UP000724874">
    <property type="component" value="Unassembled WGS sequence"/>
</dbReference>
<keyword evidence="2" id="KW-1185">Reference proteome</keyword>
<evidence type="ECO:0000313" key="1">
    <source>
        <dbReference type="EMBL" id="KAF8872013.1"/>
    </source>
</evidence>
<dbReference type="EMBL" id="JADNYJ010000284">
    <property type="protein sequence ID" value="KAF8872013.1"/>
    <property type="molecule type" value="Genomic_DNA"/>
</dbReference>
<accession>A0A9P5N9B8</accession>
<dbReference type="AlphaFoldDB" id="A0A9P5N9B8"/>